<evidence type="ECO:0000256" key="1">
    <source>
        <dbReference type="SAM" id="MobiDB-lite"/>
    </source>
</evidence>
<feature type="compositionally biased region" description="Basic and acidic residues" evidence="1">
    <location>
        <begin position="42"/>
        <end position="55"/>
    </location>
</feature>
<protein>
    <submittedName>
        <fullName evidence="2">Uncharacterized protein</fullName>
    </submittedName>
</protein>
<reference evidence="2 3" key="1">
    <citation type="submission" date="2024-01" db="EMBL/GenBank/DDBJ databases">
        <authorList>
            <person name="Allen C."/>
            <person name="Tagirdzhanova G."/>
        </authorList>
    </citation>
    <scope>NUCLEOTIDE SEQUENCE [LARGE SCALE GENOMIC DNA]</scope>
</reference>
<feature type="region of interest" description="Disordered" evidence="1">
    <location>
        <begin position="41"/>
        <end position="67"/>
    </location>
</feature>
<accession>A0ABP0CBN9</accession>
<evidence type="ECO:0000313" key="2">
    <source>
        <dbReference type="EMBL" id="CAK7228561.1"/>
    </source>
</evidence>
<name>A0ABP0CBN9_9PEZI</name>
<dbReference type="Proteomes" id="UP001642405">
    <property type="component" value="Unassembled WGS sequence"/>
</dbReference>
<dbReference type="EMBL" id="CAWUHB010000044">
    <property type="protein sequence ID" value="CAK7228561.1"/>
    <property type="molecule type" value="Genomic_DNA"/>
</dbReference>
<proteinExistence type="predicted"/>
<sequence>MSQYPSSFTLYTGLDREGARRLVNDIMYKPSPEELAVLEQCEADKKERRKSEKTMRPSKHHNNAGAEATTAYSTYTYTYDTVPYTHTYRPSSTAEEEDGASVFSAGSASTYNSFRKLLSRKGHHGKTAR</sequence>
<organism evidence="2 3">
    <name type="scientific">Sporothrix curviconia</name>
    <dbReference type="NCBI Taxonomy" id="1260050"/>
    <lineage>
        <taxon>Eukaryota</taxon>
        <taxon>Fungi</taxon>
        <taxon>Dikarya</taxon>
        <taxon>Ascomycota</taxon>
        <taxon>Pezizomycotina</taxon>
        <taxon>Sordariomycetes</taxon>
        <taxon>Sordariomycetidae</taxon>
        <taxon>Ophiostomatales</taxon>
        <taxon>Ophiostomataceae</taxon>
        <taxon>Sporothrix</taxon>
    </lineage>
</organism>
<keyword evidence="3" id="KW-1185">Reference proteome</keyword>
<comment type="caution">
    <text evidence="2">The sequence shown here is derived from an EMBL/GenBank/DDBJ whole genome shotgun (WGS) entry which is preliminary data.</text>
</comment>
<evidence type="ECO:0000313" key="3">
    <source>
        <dbReference type="Proteomes" id="UP001642405"/>
    </source>
</evidence>
<gene>
    <name evidence="2" type="ORF">SCUCBS95973_006924</name>
</gene>